<keyword evidence="10" id="KW-1185">Reference proteome</keyword>
<keyword evidence="3 5" id="KW-1015">Disulfide bond</keyword>
<accession>A0A411PFZ6</accession>
<evidence type="ECO:0000259" key="8">
    <source>
        <dbReference type="Pfam" id="PF01323"/>
    </source>
</evidence>
<dbReference type="PANTHER" id="PTHR35891">
    <property type="entry name" value="THIOL:DISULFIDE INTERCHANGE PROTEIN DSBA"/>
    <property type="match status" value="1"/>
</dbReference>
<dbReference type="Pfam" id="PF01323">
    <property type="entry name" value="DSBA"/>
    <property type="match status" value="1"/>
</dbReference>
<dbReference type="GO" id="GO:0016491">
    <property type="term" value="F:oxidoreductase activity"/>
    <property type="evidence" value="ECO:0007669"/>
    <property type="project" value="InterPro"/>
</dbReference>
<dbReference type="SUPFAM" id="SSF52833">
    <property type="entry name" value="Thioredoxin-like"/>
    <property type="match status" value="1"/>
</dbReference>
<evidence type="ECO:0000256" key="2">
    <source>
        <dbReference type="ARBA" id="ARBA00022729"/>
    </source>
</evidence>
<dbReference type="AlphaFoldDB" id="A0A411PFZ6"/>
<feature type="signal peptide" evidence="7">
    <location>
        <begin position="1"/>
        <end position="20"/>
    </location>
</feature>
<evidence type="ECO:0000256" key="4">
    <source>
        <dbReference type="ARBA" id="ARBA00023284"/>
    </source>
</evidence>
<protein>
    <recommendedName>
        <fullName evidence="5">Thiol:disulfide interchange protein</fullName>
    </recommendedName>
</protein>
<evidence type="ECO:0000256" key="3">
    <source>
        <dbReference type="ARBA" id="ARBA00023157"/>
    </source>
</evidence>
<dbReference type="KEGG" id="smai:EXU30_06040"/>
<sequence>MIKHIALALTLAVAPLSSFAAQFVEGKHYTQVSNRVAPSEPKVTEYFSFYCHSCYNMETKYLPFIKQHIDKKIAFENKHVDFMNSDLGTEVMRSLVVMNQTEHKHDLALKMFTAIQGDASDGHDHGAHGHKHESEINSRDDIKKVFAEFGIDSAAYDKMADDAATDKALSQWRQEQVMYNVRSVPSFVVNDKYLINMNEMRSLEQIIDLMNYLALKK</sequence>
<dbReference type="EMBL" id="CP036200">
    <property type="protein sequence ID" value="QBF82310.1"/>
    <property type="molecule type" value="Genomic_DNA"/>
</dbReference>
<dbReference type="InterPro" id="IPR001853">
    <property type="entry name" value="DSBA-like_thioredoxin_dom"/>
</dbReference>
<dbReference type="CDD" id="cd03019">
    <property type="entry name" value="DsbA_DsbA"/>
    <property type="match status" value="1"/>
</dbReference>
<dbReference type="GO" id="GO:0042597">
    <property type="term" value="C:periplasmic space"/>
    <property type="evidence" value="ECO:0007669"/>
    <property type="project" value="UniProtKB-SubCell"/>
</dbReference>
<keyword evidence="5" id="KW-0574">Periplasm</keyword>
<feature type="disulfide bond" description="Redox-active" evidence="6">
    <location>
        <begin position="51"/>
        <end position="54"/>
    </location>
</feature>
<dbReference type="PANTHER" id="PTHR35891:SF2">
    <property type="entry name" value="THIOL:DISULFIDE INTERCHANGE PROTEIN DSBA"/>
    <property type="match status" value="1"/>
</dbReference>
<evidence type="ECO:0000256" key="6">
    <source>
        <dbReference type="PIRSR" id="PIRSR001488-1"/>
    </source>
</evidence>
<name>A0A411PFZ6_9GAMM</name>
<comment type="similarity">
    <text evidence="1">Belongs to the thioredoxin family. DsbA subfamily.</text>
</comment>
<dbReference type="InterPro" id="IPR050824">
    <property type="entry name" value="Thiol_disulfide_DsbA"/>
</dbReference>
<dbReference type="RefSeq" id="WP_130598311.1">
    <property type="nucleotide sequence ID" value="NZ_CP036200.1"/>
</dbReference>
<comment type="subcellular location">
    <subcellularLocation>
        <location evidence="5">Periplasm</location>
    </subcellularLocation>
</comment>
<feature type="domain" description="DSBA-like thioredoxin" evidence="8">
    <location>
        <begin position="43"/>
        <end position="205"/>
    </location>
</feature>
<organism evidence="9 10">
    <name type="scientific">Shewanella maritima</name>
    <dbReference type="NCBI Taxonomy" id="2520507"/>
    <lineage>
        <taxon>Bacteria</taxon>
        <taxon>Pseudomonadati</taxon>
        <taxon>Pseudomonadota</taxon>
        <taxon>Gammaproteobacteria</taxon>
        <taxon>Alteromonadales</taxon>
        <taxon>Shewanellaceae</taxon>
        <taxon>Shewanella</taxon>
    </lineage>
</organism>
<dbReference type="PIRSF" id="PIRSF001488">
    <property type="entry name" value="Tdi_protein"/>
    <property type="match status" value="1"/>
</dbReference>
<proteinExistence type="inferred from homology"/>
<evidence type="ECO:0000256" key="1">
    <source>
        <dbReference type="ARBA" id="ARBA00005791"/>
    </source>
</evidence>
<dbReference type="Gene3D" id="3.40.30.10">
    <property type="entry name" value="Glutaredoxin"/>
    <property type="match status" value="1"/>
</dbReference>
<gene>
    <name evidence="9" type="ORF">EXU30_06040</name>
</gene>
<evidence type="ECO:0000256" key="5">
    <source>
        <dbReference type="PIRNR" id="PIRNR001488"/>
    </source>
</evidence>
<dbReference type="InterPro" id="IPR036249">
    <property type="entry name" value="Thioredoxin-like_sf"/>
</dbReference>
<keyword evidence="2 7" id="KW-0732">Signal</keyword>
<reference evidence="9 10" key="1">
    <citation type="submission" date="2019-02" db="EMBL/GenBank/DDBJ databases">
        <title>Shewanella sp. D4-2 isolated from Dokdo Island.</title>
        <authorList>
            <person name="Baek K."/>
        </authorList>
    </citation>
    <scope>NUCLEOTIDE SEQUENCE [LARGE SCALE GENOMIC DNA]</scope>
    <source>
        <strain evidence="9 10">D4-2</strain>
    </source>
</reference>
<dbReference type="Proteomes" id="UP000291106">
    <property type="component" value="Chromosome"/>
</dbReference>
<evidence type="ECO:0000313" key="10">
    <source>
        <dbReference type="Proteomes" id="UP000291106"/>
    </source>
</evidence>
<evidence type="ECO:0000313" key="9">
    <source>
        <dbReference type="EMBL" id="QBF82310.1"/>
    </source>
</evidence>
<keyword evidence="4" id="KW-0676">Redox-active center</keyword>
<dbReference type="InterPro" id="IPR023205">
    <property type="entry name" value="DsbA/DsbL"/>
</dbReference>
<feature type="chain" id="PRO_5019541740" description="Thiol:disulfide interchange protein" evidence="7">
    <location>
        <begin position="21"/>
        <end position="217"/>
    </location>
</feature>
<evidence type="ECO:0000256" key="7">
    <source>
        <dbReference type="SAM" id="SignalP"/>
    </source>
</evidence>
<dbReference type="OrthoDB" id="9784896at2"/>